<evidence type="ECO:0000256" key="9">
    <source>
        <dbReference type="SAM" id="Phobius"/>
    </source>
</evidence>
<dbReference type="NCBIfam" id="TIGR00915">
    <property type="entry name" value="2A0602"/>
    <property type="match status" value="1"/>
</dbReference>
<dbReference type="Gene3D" id="3.30.70.1440">
    <property type="entry name" value="Multidrug efflux transporter AcrB pore domain"/>
    <property type="match status" value="1"/>
</dbReference>
<dbReference type="InterPro" id="IPR001036">
    <property type="entry name" value="Acrflvin-R"/>
</dbReference>
<accession>A0A8E6EW00</accession>
<reference evidence="10" key="1">
    <citation type="submission" date="2021-05" db="EMBL/GenBank/DDBJ databases">
        <title>Complete genome sequence of the cellulolytic planctomycete Telmatocola sphagniphila SP2T and characterization of the first cellulase from planctomycetes.</title>
        <authorList>
            <person name="Rakitin A.L."/>
            <person name="Beletsky A.V."/>
            <person name="Naumoff D.G."/>
            <person name="Kulichevskaya I.S."/>
            <person name="Mardanov A.V."/>
            <person name="Ravin N.V."/>
            <person name="Dedysh S.N."/>
        </authorList>
    </citation>
    <scope>NUCLEOTIDE SEQUENCE</scope>
    <source>
        <strain evidence="10">SP2T</strain>
    </source>
</reference>
<evidence type="ECO:0000256" key="3">
    <source>
        <dbReference type="ARBA" id="ARBA00022448"/>
    </source>
</evidence>
<evidence type="ECO:0000256" key="2">
    <source>
        <dbReference type="ARBA" id="ARBA00010942"/>
    </source>
</evidence>
<dbReference type="SUPFAM" id="SSF82714">
    <property type="entry name" value="Multidrug efflux transporter AcrB TolC docking domain, DN and DC subdomains"/>
    <property type="match status" value="2"/>
</dbReference>
<dbReference type="AlphaFoldDB" id="A0A8E6EW00"/>
<keyword evidence="4" id="KW-1003">Cell membrane</keyword>
<keyword evidence="3" id="KW-0813">Transport</keyword>
<protein>
    <submittedName>
        <fullName evidence="10">Efflux RND transporter permease subunit</fullName>
    </submittedName>
</protein>
<keyword evidence="7 9" id="KW-1133">Transmembrane helix</keyword>
<feature type="transmembrane region" description="Helical" evidence="9">
    <location>
        <begin position="471"/>
        <end position="498"/>
    </location>
</feature>
<feature type="transmembrane region" description="Helical" evidence="9">
    <location>
        <begin position="1031"/>
        <end position="1057"/>
    </location>
</feature>
<organism evidence="10 11">
    <name type="scientific">Telmatocola sphagniphila</name>
    <dbReference type="NCBI Taxonomy" id="1123043"/>
    <lineage>
        <taxon>Bacteria</taxon>
        <taxon>Pseudomonadati</taxon>
        <taxon>Planctomycetota</taxon>
        <taxon>Planctomycetia</taxon>
        <taxon>Gemmatales</taxon>
        <taxon>Gemmataceae</taxon>
    </lineage>
</organism>
<dbReference type="FunFam" id="1.20.1640.10:FF:000001">
    <property type="entry name" value="Efflux pump membrane transporter"/>
    <property type="match status" value="1"/>
</dbReference>
<feature type="transmembrane region" description="Helical" evidence="9">
    <location>
        <begin position="960"/>
        <end position="980"/>
    </location>
</feature>
<dbReference type="GO" id="GO:0015562">
    <property type="term" value="F:efflux transmembrane transporter activity"/>
    <property type="evidence" value="ECO:0007669"/>
    <property type="project" value="InterPro"/>
</dbReference>
<name>A0A8E6EW00_9BACT</name>
<dbReference type="RefSeq" id="WP_213493922.1">
    <property type="nucleotide sequence ID" value="NZ_CP074694.1"/>
</dbReference>
<dbReference type="InterPro" id="IPR027463">
    <property type="entry name" value="AcrB_DN_DC_subdom"/>
</dbReference>
<dbReference type="SUPFAM" id="SSF82693">
    <property type="entry name" value="Multidrug efflux transporter AcrB pore domain, PN1, PN2, PC1 and PC2 subdomains"/>
    <property type="match status" value="4"/>
</dbReference>
<evidence type="ECO:0000256" key="1">
    <source>
        <dbReference type="ARBA" id="ARBA00004429"/>
    </source>
</evidence>
<feature type="transmembrane region" description="Helical" evidence="9">
    <location>
        <begin position="540"/>
        <end position="561"/>
    </location>
</feature>
<feature type="transmembrane region" description="Helical" evidence="9">
    <location>
        <begin position="1000"/>
        <end position="1019"/>
    </location>
</feature>
<dbReference type="PRINTS" id="PR00702">
    <property type="entry name" value="ACRIFLAVINRP"/>
</dbReference>
<dbReference type="EMBL" id="CP074694">
    <property type="protein sequence ID" value="QVL30038.1"/>
    <property type="molecule type" value="Genomic_DNA"/>
</dbReference>
<evidence type="ECO:0000313" key="11">
    <source>
        <dbReference type="Proteomes" id="UP000676194"/>
    </source>
</evidence>
<dbReference type="NCBIfam" id="NF000282">
    <property type="entry name" value="RND_permease_1"/>
    <property type="match status" value="1"/>
</dbReference>
<dbReference type="Gene3D" id="1.20.1640.10">
    <property type="entry name" value="Multidrug efflux transporter AcrB transmembrane domain"/>
    <property type="match status" value="2"/>
</dbReference>
<dbReference type="FunFam" id="3.30.70.1430:FF:000001">
    <property type="entry name" value="Efflux pump membrane transporter"/>
    <property type="match status" value="1"/>
</dbReference>
<dbReference type="GO" id="GO:0005886">
    <property type="term" value="C:plasma membrane"/>
    <property type="evidence" value="ECO:0007669"/>
    <property type="project" value="UniProtKB-SubCell"/>
</dbReference>
<dbReference type="GO" id="GO:0042910">
    <property type="term" value="F:xenobiotic transmembrane transporter activity"/>
    <property type="evidence" value="ECO:0007669"/>
    <property type="project" value="TreeGrafter"/>
</dbReference>
<evidence type="ECO:0000256" key="6">
    <source>
        <dbReference type="ARBA" id="ARBA00022692"/>
    </source>
</evidence>
<comment type="similarity">
    <text evidence="2">Belongs to the resistance-nodulation-cell division (RND) (TC 2.A.6) family.</text>
</comment>
<keyword evidence="5" id="KW-0997">Cell inner membrane</keyword>
<evidence type="ECO:0000256" key="5">
    <source>
        <dbReference type="ARBA" id="ARBA00022519"/>
    </source>
</evidence>
<dbReference type="PANTHER" id="PTHR32063:SF11">
    <property type="entry name" value="CATION OR DRUG EFFLUX SYSTEM PROTEIN"/>
    <property type="match status" value="1"/>
</dbReference>
<keyword evidence="11" id="KW-1185">Reference proteome</keyword>
<feature type="transmembrane region" description="Helical" evidence="9">
    <location>
        <begin position="395"/>
        <end position="418"/>
    </location>
</feature>
<comment type="subcellular location">
    <subcellularLocation>
        <location evidence="1">Cell inner membrane</location>
        <topology evidence="1">Multi-pass membrane protein</topology>
    </subcellularLocation>
</comment>
<proteinExistence type="inferred from homology"/>
<dbReference type="PANTHER" id="PTHR32063">
    <property type="match status" value="1"/>
</dbReference>
<gene>
    <name evidence="10" type="ORF">KIH39_14310</name>
</gene>
<feature type="transmembrane region" description="Helical" evidence="9">
    <location>
        <begin position="927"/>
        <end position="948"/>
    </location>
</feature>
<evidence type="ECO:0000256" key="4">
    <source>
        <dbReference type="ARBA" id="ARBA00022475"/>
    </source>
</evidence>
<keyword evidence="8 9" id="KW-0472">Membrane</keyword>
<dbReference type="GO" id="GO:0009636">
    <property type="term" value="P:response to toxic substance"/>
    <property type="evidence" value="ECO:0007669"/>
    <property type="project" value="UniProtKB-ARBA"/>
</dbReference>
<dbReference type="Pfam" id="PF00873">
    <property type="entry name" value="ACR_tran"/>
    <property type="match status" value="1"/>
</dbReference>
<keyword evidence="6 9" id="KW-0812">Transmembrane</keyword>
<dbReference type="KEGG" id="tsph:KIH39_14310"/>
<evidence type="ECO:0000256" key="8">
    <source>
        <dbReference type="ARBA" id="ARBA00023136"/>
    </source>
</evidence>
<dbReference type="Gene3D" id="3.30.2090.10">
    <property type="entry name" value="Multidrug efflux transporter AcrB TolC docking domain, DN and DC subdomains"/>
    <property type="match status" value="2"/>
</dbReference>
<dbReference type="Gene3D" id="3.30.70.1430">
    <property type="entry name" value="Multidrug efflux transporter AcrB pore domain"/>
    <property type="match status" value="2"/>
</dbReference>
<sequence length="1108" mass="120237">MFVRFFIDRPIFATVLSIVISIAGALAVPTLPLSQYPPVTPPTIQIDCNYPGASAQVVAETIAAPIEQQVNGVERMLYMTSQSTSDGSYTCTVTFDIGTRLNFAQVLVQNRVNLALPNLPDVVKATGVTTRKRSPEILLTVSLNSPDQSYNQLYLSNYAFIRIKDELARLPGISDVTLFGQRDYAMRVWIDNDKLASRNLTAIDVVNALQEQNAQVAAGQIGQPPNPGLQTTQLTLSTLGRLKTPEQFGEVIIKATSEGKVVKLRDVARLELGAKNEDVSNTFDHKQTIGLAVFLLTGANALETGDLVKEAMERMAKDFPEGMIYEIGYDTTPFIRESINEVFKALRDAILLVAIVVLVFLQSWRASIIPLAAVPVAIIGTFGAMWLFGYSLNNLTLFGLVLAVGIVVDDAIVVVEAVQHHIERGLAPKAATIRAMEEVTGPVIAVGVVLAAVFVPCMFLSGVVGQFFRQFAITIAVSTLISTFNSLTLSPALAALLLRSPDSKPDPITCVINFFFGWFFKIFNWAFHKLGVGYVRTVSAAIRVPALALFLYGGMIALGGMELQGLSSFLPKSYIPKFVSAKEAGLPTGFIPMQDKGYLIASVQLPDSSAAERSKKILDRVAEIALETPGVKHVNAVAGNSFVLSAYGSNFGSMFIILDQFANRKGKPDLYADVIMARLRQRVTSEIPEAQIAIFGAPPVSGLGRAGGFRVMIEDRGGNGPKVLERETLNMISKGNQQPGLTGLFTVYATNSPQLFLDVDRTACMARGLDLNSVFGTLQATMGAQYVNDFNLFGRTWQVNVQSEQQLRSKVEDVGHIKVRNRNGDMIPLGAVVKVVPAAGPLVITRHNMYPAAPINGNVAPGYSTGEAYSMFTALANQELQGSMAFEWSELAFIEQKSASSALKIFGLSVIFVFLALAALYESWMLPLAVILVVPVCVVGSLVAVDVANQDVNIFTQVGFVVLVGLACKNAILIVEFAKLSRERGKSRRQAVLDACYLRFRPILMTSVAFILGVLPLLISTGAGAEMRKALGTAVFGGMIGVTLFGIVLTPVFFVIVDWFSELSFRNRYTRSLAIALTALVSLDFARYTARWIGGRFKKVKLNPRNPK</sequence>
<feature type="transmembrane region" description="Helical" evidence="9">
    <location>
        <begin position="510"/>
        <end position="528"/>
    </location>
</feature>
<evidence type="ECO:0000313" key="10">
    <source>
        <dbReference type="EMBL" id="QVL30038.1"/>
    </source>
</evidence>
<dbReference type="Gene3D" id="3.30.70.1320">
    <property type="entry name" value="Multidrug efflux transporter AcrB pore domain like"/>
    <property type="match status" value="1"/>
</dbReference>
<dbReference type="Proteomes" id="UP000676194">
    <property type="component" value="Chromosome"/>
</dbReference>
<dbReference type="InterPro" id="IPR004764">
    <property type="entry name" value="MdtF-like"/>
</dbReference>
<feature type="transmembrane region" description="Helical" evidence="9">
    <location>
        <begin position="439"/>
        <end position="465"/>
    </location>
</feature>
<dbReference type="SUPFAM" id="SSF82866">
    <property type="entry name" value="Multidrug efflux transporter AcrB transmembrane domain"/>
    <property type="match status" value="2"/>
</dbReference>
<feature type="transmembrane region" description="Helical" evidence="9">
    <location>
        <begin position="902"/>
        <end position="921"/>
    </location>
</feature>
<evidence type="ECO:0000256" key="7">
    <source>
        <dbReference type="ARBA" id="ARBA00022989"/>
    </source>
</evidence>
<feature type="transmembrane region" description="Helical" evidence="9">
    <location>
        <begin position="368"/>
        <end position="389"/>
    </location>
</feature>